<dbReference type="SUPFAM" id="SSF50156">
    <property type="entry name" value="PDZ domain-like"/>
    <property type="match status" value="1"/>
</dbReference>
<dbReference type="Pfam" id="PF14684">
    <property type="entry name" value="Tricorn_C1"/>
    <property type="match status" value="1"/>
</dbReference>
<dbReference type="SMART" id="SM00245">
    <property type="entry name" value="TSPc"/>
    <property type="match status" value="1"/>
</dbReference>
<comment type="similarity">
    <text evidence="2 7">Belongs to the peptidase S41B family.</text>
</comment>
<dbReference type="Gene3D" id="2.120.10.30">
    <property type="entry name" value="TolB, C-terminal domain"/>
    <property type="match status" value="3"/>
</dbReference>
<dbReference type="SUPFAM" id="SSF82171">
    <property type="entry name" value="DPP6 N-terminal domain-like"/>
    <property type="match status" value="3"/>
</dbReference>
<dbReference type="Gene3D" id="3.30.750.44">
    <property type="match status" value="1"/>
</dbReference>
<dbReference type="InterPro" id="IPR011659">
    <property type="entry name" value="WD40"/>
</dbReference>
<dbReference type="InterPro" id="IPR005151">
    <property type="entry name" value="Tail-specific_protease"/>
</dbReference>
<keyword evidence="9" id="KW-0732">Signal</keyword>
<proteinExistence type="inferred from homology"/>
<dbReference type="EC" id="3.4.21.-" evidence="7"/>
<feature type="signal peptide" evidence="9">
    <location>
        <begin position="1"/>
        <end position="21"/>
    </location>
</feature>
<comment type="subcellular location">
    <subcellularLocation>
        <location evidence="1 7">Cytoplasm</location>
    </subcellularLocation>
</comment>
<dbReference type="Proteomes" id="UP001302486">
    <property type="component" value="Chromosome"/>
</dbReference>
<keyword evidence="3 7" id="KW-0963">Cytoplasm</keyword>
<dbReference type="PANTHER" id="PTHR43253">
    <property type="entry name" value="TRICORN PROTEASE HOMOLOG 2-RELATED"/>
    <property type="match status" value="1"/>
</dbReference>
<gene>
    <name evidence="11" type="ORF">RNZ46_14125</name>
</gene>
<dbReference type="EMBL" id="CP136521">
    <property type="protein sequence ID" value="WOD43125.1"/>
    <property type="molecule type" value="Genomic_DNA"/>
</dbReference>
<organism evidence="11 12">
    <name type="scientific">Hwangdonia lutea</name>
    <dbReference type="NCBI Taxonomy" id="3075823"/>
    <lineage>
        <taxon>Bacteria</taxon>
        <taxon>Pseudomonadati</taxon>
        <taxon>Bacteroidota</taxon>
        <taxon>Flavobacteriia</taxon>
        <taxon>Flavobacteriales</taxon>
        <taxon>Flavobacteriaceae</taxon>
        <taxon>Hwangdonia</taxon>
    </lineage>
</organism>
<dbReference type="KEGG" id="hws:RNZ46_14125"/>
<evidence type="ECO:0000256" key="8">
    <source>
        <dbReference type="SAM" id="MobiDB-lite"/>
    </source>
</evidence>
<dbReference type="Pfam" id="PF03572">
    <property type="entry name" value="Peptidase_S41"/>
    <property type="match status" value="1"/>
</dbReference>
<protein>
    <recommendedName>
        <fullName evidence="7">Tricorn protease homolog</fullName>
        <ecNumber evidence="7">3.4.21.-</ecNumber>
    </recommendedName>
</protein>
<keyword evidence="4 7" id="KW-0645">Protease</keyword>
<evidence type="ECO:0000256" key="1">
    <source>
        <dbReference type="ARBA" id="ARBA00004496"/>
    </source>
</evidence>
<dbReference type="SMART" id="SM00228">
    <property type="entry name" value="PDZ"/>
    <property type="match status" value="1"/>
</dbReference>
<dbReference type="Gene3D" id="2.120.10.60">
    <property type="entry name" value="Tricorn protease N-terminal domain"/>
    <property type="match status" value="1"/>
</dbReference>
<dbReference type="InterPro" id="IPR012393">
    <property type="entry name" value="Tricorn_protease"/>
</dbReference>
<dbReference type="InterPro" id="IPR028204">
    <property type="entry name" value="Tricorn_C1"/>
</dbReference>
<evidence type="ECO:0000256" key="9">
    <source>
        <dbReference type="SAM" id="SignalP"/>
    </source>
</evidence>
<dbReference type="RefSeq" id="WP_316982813.1">
    <property type="nucleotide sequence ID" value="NZ_CP136521.1"/>
</dbReference>
<dbReference type="InterPro" id="IPR029414">
    <property type="entry name" value="Tricorn_PDZ"/>
</dbReference>
<dbReference type="GO" id="GO:0008236">
    <property type="term" value="F:serine-type peptidase activity"/>
    <property type="evidence" value="ECO:0007669"/>
    <property type="project" value="UniProtKB-UniRule"/>
</dbReference>
<dbReference type="InterPro" id="IPR029045">
    <property type="entry name" value="ClpP/crotonase-like_dom_sf"/>
</dbReference>
<evidence type="ECO:0000256" key="4">
    <source>
        <dbReference type="ARBA" id="ARBA00022670"/>
    </source>
</evidence>
<dbReference type="InterPro" id="IPR036034">
    <property type="entry name" value="PDZ_sf"/>
</dbReference>
<keyword evidence="6 7" id="KW-0720">Serine protease</keyword>
<keyword evidence="12" id="KW-1185">Reference proteome</keyword>
<dbReference type="PANTHER" id="PTHR43253:SF1">
    <property type="entry name" value="TRICORN PROTEASE HOMOLOG 2-RELATED"/>
    <property type="match status" value="1"/>
</dbReference>
<dbReference type="Pfam" id="PF26549">
    <property type="entry name" value="Tricorn_N"/>
    <property type="match status" value="1"/>
</dbReference>
<reference evidence="12" key="1">
    <citation type="submission" date="2024-06" db="EMBL/GenBank/DDBJ databases">
        <title>Hwangdonia haimaensis gen. nov., sp. nov., a member of the family Flavobacteriaceae isolated from the haima cold seep.</title>
        <authorList>
            <person name="Li J."/>
        </authorList>
    </citation>
    <scope>NUCLEOTIDE SEQUENCE [LARGE SCALE GENOMIC DNA]</scope>
    <source>
        <strain evidence="12">SCSIO 19198</strain>
    </source>
</reference>
<feature type="region of interest" description="Disordered" evidence="8">
    <location>
        <begin position="541"/>
        <end position="567"/>
    </location>
</feature>
<evidence type="ECO:0000256" key="2">
    <source>
        <dbReference type="ARBA" id="ARBA00008524"/>
    </source>
</evidence>
<evidence type="ECO:0000256" key="6">
    <source>
        <dbReference type="ARBA" id="ARBA00022825"/>
    </source>
</evidence>
<dbReference type="PIRSF" id="PIRSF036421">
    <property type="entry name" value="Tricorn_protease"/>
    <property type="match status" value="1"/>
</dbReference>
<dbReference type="Gene3D" id="2.30.42.10">
    <property type="match status" value="1"/>
</dbReference>
<dbReference type="Pfam" id="PF07676">
    <property type="entry name" value="PD40"/>
    <property type="match status" value="1"/>
</dbReference>
<name>A0AA97HQN3_9FLAO</name>
<feature type="chain" id="PRO_5041734082" description="Tricorn protease homolog" evidence="9">
    <location>
        <begin position="22"/>
        <end position="1077"/>
    </location>
</feature>
<sequence>MKPFSFMLLACSLLFASTVSAQNPLVNSPALNADGTQIAFNFQGDIWTANINGQNAKRLTVHEAYDTNPIWSADGETIAFQSNRFGNNDVFIIPSNGGLSQRITYHSTTDYLTDYTNKGDILFSTRRNFAQVEREYETHIVSHKGGTPHRFMSSLGFDSKLSPNGKFIVFVKGNCRIQREAYRGSANRDLWLYDIKNDKYTQLTTFDGNDFYPQWGDNNTIYFQSARSGKYNVHQLKISDNGTKEGQIEQVSAFKDMGIFSFHVSRNGNAIIMAQADKVFVMDTATKSQKEVNINIASDYRFDPVERKTYTNRIGEIAVSPNGKYSALNIRGEIFLRENDKDKSRTVNVSNSTYRDRMATWVNDSTLIFISDRDGQNDIYVVTSDDKNESNLYKTLKHRVERITKTKENESNLVMSPNGKQVAFQRGRGMLLVANINSSGKISNETTLLDGWDSADNVSWSPDSKWLAYSLSDLDFNSEIYIHKADNSIKPVNISMHPKQDYGPVWSANGKKLMFSSNRNNGDYDVWFTWLNKTDWEKTAEDWKEDDGEDNKKKSKKNDKKNGDDKKAKDTVKDIVIDFEDIHERQIQVTSFTGGEFGRAFSKDGKTIYYTTGNGTRGNPDTESDLFKISWEGKDRKALTKGSKRPSNITVDNKYSNLYMTTGFGSLSKINMSSDKTESLPILARLNVDYHEESNQIFEEAWKALNDGFYDPNFHGRDWNALKKTYKPLAMKASTRIDFQNMFNWMLGQVNASHMGFRSGESRENLQRQRTGLLGLEFTPNSNGSLKVEAVIGDMPADRSISKIRVGDVITAVNGTKLSKDLNVYSLLEGTANEKIYLDVNRGNNTVEVIIRPKSSNRFEKYKAWVKERKRLTEKYSNGQLGYIHIQGMNWTSFERFERELTAAGLGKKGLVIDVRFNGGGWTTDYLMAVLNVKQHAYTVPRGAAENLKTEHSKFKEHYPFSERLPLAAWTKPSIALCNHTSYSNAEIFSHAYKALNIGTLVGEPTFGAVISTGSARLIDGSSVRMPFRGWFVKSTGDNMDFVPAVPDILVLNNPDDKANNKDTQLKKAVDELLKQL</sequence>
<evidence type="ECO:0000256" key="5">
    <source>
        <dbReference type="ARBA" id="ARBA00022801"/>
    </source>
</evidence>
<keyword evidence="5 7" id="KW-0378">Hydrolase</keyword>
<dbReference type="PROSITE" id="PS50106">
    <property type="entry name" value="PDZ"/>
    <property type="match status" value="1"/>
</dbReference>
<evidence type="ECO:0000256" key="7">
    <source>
        <dbReference type="PIRNR" id="PIRNR036421"/>
    </source>
</evidence>
<evidence type="ECO:0000313" key="11">
    <source>
        <dbReference type="EMBL" id="WOD43125.1"/>
    </source>
</evidence>
<dbReference type="SUPFAM" id="SSF52096">
    <property type="entry name" value="ClpP/crotonase"/>
    <property type="match status" value="1"/>
</dbReference>
<evidence type="ECO:0000313" key="12">
    <source>
        <dbReference type="Proteomes" id="UP001302486"/>
    </source>
</evidence>
<dbReference type="Gene3D" id="3.90.226.10">
    <property type="entry name" value="2-enoyl-CoA Hydratase, Chain A, domain 1"/>
    <property type="match status" value="1"/>
</dbReference>
<feature type="domain" description="PDZ" evidence="10">
    <location>
        <begin position="763"/>
        <end position="855"/>
    </location>
</feature>
<comment type="function">
    <text evidence="7">Degrades oligopeptides.</text>
</comment>
<dbReference type="Pfam" id="PF14685">
    <property type="entry name" value="PDZ_Tricorn"/>
    <property type="match status" value="1"/>
</dbReference>
<evidence type="ECO:0000259" key="10">
    <source>
        <dbReference type="PROSITE" id="PS50106"/>
    </source>
</evidence>
<dbReference type="AlphaFoldDB" id="A0AA97HQN3"/>
<dbReference type="InterPro" id="IPR011042">
    <property type="entry name" value="6-blade_b-propeller_TolB-like"/>
</dbReference>
<dbReference type="GO" id="GO:0006508">
    <property type="term" value="P:proteolysis"/>
    <property type="evidence" value="ECO:0007669"/>
    <property type="project" value="UniProtKB-UniRule"/>
</dbReference>
<dbReference type="GO" id="GO:0005737">
    <property type="term" value="C:cytoplasm"/>
    <property type="evidence" value="ECO:0007669"/>
    <property type="project" value="UniProtKB-SubCell"/>
</dbReference>
<dbReference type="Pfam" id="PF26550">
    <property type="entry name" value="Tricorn_2nd"/>
    <property type="match status" value="1"/>
</dbReference>
<dbReference type="CDD" id="cd07562">
    <property type="entry name" value="Peptidase_S41_TRI"/>
    <property type="match status" value="1"/>
</dbReference>
<dbReference type="InterPro" id="IPR001478">
    <property type="entry name" value="PDZ"/>
</dbReference>
<accession>A0AA97HQN3</accession>
<evidence type="ECO:0000256" key="3">
    <source>
        <dbReference type="ARBA" id="ARBA00022490"/>
    </source>
</evidence>